<keyword evidence="4" id="KW-1003">Cell membrane</keyword>
<evidence type="ECO:0000313" key="9">
    <source>
        <dbReference type="EMBL" id="SEF85164.1"/>
    </source>
</evidence>
<evidence type="ECO:0000256" key="6">
    <source>
        <dbReference type="ARBA" id="ARBA00022989"/>
    </source>
</evidence>
<keyword evidence="6 8" id="KW-1133">Transmembrane helix</keyword>
<feature type="transmembrane region" description="Helical" evidence="8">
    <location>
        <begin position="182"/>
        <end position="200"/>
    </location>
</feature>
<proteinExistence type="inferred from homology"/>
<name>A0A1H5VD79_9GAMM</name>
<comment type="similarity">
    <text evidence="2">Belongs to the AzlC family.</text>
</comment>
<comment type="subcellular location">
    <subcellularLocation>
        <location evidence="1">Cell membrane</location>
        <topology evidence="1">Multi-pass membrane protein</topology>
    </subcellularLocation>
</comment>
<evidence type="ECO:0000256" key="8">
    <source>
        <dbReference type="SAM" id="Phobius"/>
    </source>
</evidence>
<evidence type="ECO:0000256" key="1">
    <source>
        <dbReference type="ARBA" id="ARBA00004651"/>
    </source>
</evidence>
<dbReference type="InterPro" id="IPR011606">
    <property type="entry name" value="Brnchd-chn_aa_trnsp_permease"/>
</dbReference>
<dbReference type="PANTHER" id="PTHR34979">
    <property type="entry name" value="INNER MEMBRANE PROTEIN YGAZ"/>
    <property type="match status" value="1"/>
</dbReference>
<organism evidence="9 10">
    <name type="scientific">Marinobacterium lutimaris</name>
    <dbReference type="NCBI Taxonomy" id="568106"/>
    <lineage>
        <taxon>Bacteria</taxon>
        <taxon>Pseudomonadati</taxon>
        <taxon>Pseudomonadota</taxon>
        <taxon>Gammaproteobacteria</taxon>
        <taxon>Oceanospirillales</taxon>
        <taxon>Oceanospirillaceae</taxon>
        <taxon>Marinobacterium</taxon>
    </lineage>
</organism>
<evidence type="ECO:0000256" key="2">
    <source>
        <dbReference type="ARBA" id="ARBA00010735"/>
    </source>
</evidence>
<dbReference type="PANTHER" id="PTHR34979:SF1">
    <property type="entry name" value="INNER MEMBRANE PROTEIN YGAZ"/>
    <property type="match status" value="1"/>
</dbReference>
<feature type="transmembrane region" description="Helical" evidence="8">
    <location>
        <begin position="20"/>
        <end position="43"/>
    </location>
</feature>
<feature type="transmembrane region" description="Helical" evidence="8">
    <location>
        <begin position="55"/>
        <end position="77"/>
    </location>
</feature>
<dbReference type="GO" id="GO:0005886">
    <property type="term" value="C:plasma membrane"/>
    <property type="evidence" value="ECO:0007669"/>
    <property type="project" value="UniProtKB-SubCell"/>
</dbReference>
<dbReference type="Pfam" id="PF03591">
    <property type="entry name" value="AzlC"/>
    <property type="match status" value="1"/>
</dbReference>
<dbReference type="EMBL" id="FNVQ01000001">
    <property type="protein sequence ID" value="SEF85164.1"/>
    <property type="molecule type" value="Genomic_DNA"/>
</dbReference>
<keyword evidence="3" id="KW-0813">Transport</keyword>
<keyword evidence="7 8" id="KW-0472">Membrane</keyword>
<gene>
    <name evidence="9" type="ORF">SAMN05444390_101696</name>
</gene>
<evidence type="ECO:0000256" key="5">
    <source>
        <dbReference type="ARBA" id="ARBA00022692"/>
    </source>
</evidence>
<keyword evidence="5 8" id="KW-0812">Transmembrane</keyword>
<dbReference type="GO" id="GO:1903785">
    <property type="term" value="P:L-valine transmembrane transport"/>
    <property type="evidence" value="ECO:0007669"/>
    <property type="project" value="TreeGrafter"/>
</dbReference>
<dbReference type="Proteomes" id="UP000236745">
    <property type="component" value="Unassembled WGS sequence"/>
</dbReference>
<protein>
    <submittedName>
        <fullName evidence="9">4-azaleucine resistance probable transporter AzlC</fullName>
    </submittedName>
</protein>
<feature type="transmembrane region" description="Helical" evidence="8">
    <location>
        <begin position="83"/>
        <end position="106"/>
    </location>
</feature>
<feature type="transmembrane region" description="Helical" evidence="8">
    <location>
        <begin position="220"/>
        <end position="238"/>
    </location>
</feature>
<accession>A0A1H5VD79</accession>
<evidence type="ECO:0000313" key="10">
    <source>
        <dbReference type="Proteomes" id="UP000236745"/>
    </source>
</evidence>
<sequence>MSPSPDDQPKLDAMCNNPQSHAFLSGVRALLPLVPGVIPFGLVTGISSTDQGFSFIATIGMTLLFYAGSAQLVALQLLSEDVFPLVILFTTLIINLRFMMYSASIAPYVHSLPRRWKWLLSYMLSDQAYALSIVKFTSTDSKSTDRFFFAGTAIAMWLAWNISVVLGVVLGTGIPKTWSLDFAIPLSFLAILMPAIRGFPHLAAACVGGVVAVMAADTPYNLGLFLAAVCGIAAGLTAERCRPAASADKNEKEPK</sequence>
<feature type="transmembrane region" description="Helical" evidence="8">
    <location>
        <begin position="148"/>
        <end position="170"/>
    </location>
</feature>
<reference evidence="9 10" key="1">
    <citation type="submission" date="2016-10" db="EMBL/GenBank/DDBJ databases">
        <authorList>
            <person name="de Groot N.N."/>
        </authorList>
    </citation>
    <scope>NUCLEOTIDE SEQUENCE [LARGE SCALE GENOMIC DNA]</scope>
    <source>
        <strain evidence="9 10">DSM 22012</strain>
    </source>
</reference>
<evidence type="ECO:0000256" key="3">
    <source>
        <dbReference type="ARBA" id="ARBA00022448"/>
    </source>
</evidence>
<keyword evidence="10" id="KW-1185">Reference proteome</keyword>
<dbReference type="AlphaFoldDB" id="A0A1H5VD79"/>
<evidence type="ECO:0000256" key="7">
    <source>
        <dbReference type="ARBA" id="ARBA00023136"/>
    </source>
</evidence>
<evidence type="ECO:0000256" key="4">
    <source>
        <dbReference type="ARBA" id="ARBA00022475"/>
    </source>
</evidence>